<comment type="caution">
    <text evidence="2">The sequence shown here is derived from an EMBL/GenBank/DDBJ whole genome shotgun (WGS) entry which is preliminary data.</text>
</comment>
<dbReference type="InterPro" id="IPR036770">
    <property type="entry name" value="Ankyrin_rpt-contain_sf"/>
</dbReference>
<dbReference type="Proteomes" id="UP000614610">
    <property type="component" value="Unassembled WGS sequence"/>
</dbReference>
<feature type="region of interest" description="Disordered" evidence="1">
    <location>
        <begin position="56"/>
        <end position="81"/>
    </location>
</feature>
<reference evidence="2" key="1">
    <citation type="submission" date="2019-06" db="EMBL/GenBank/DDBJ databases">
        <authorList>
            <person name="Palmer J.M."/>
        </authorList>
    </citation>
    <scope>NUCLEOTIDE SEQUENCE</scope>
    <source>
        <strain evidence="2">TWF679</strain>
    </source>
</reference>
<accession>A0A6G1M7H8</accession>
<feature type="compositionally biased region" description="Basic and acidic residues" evidence="1">
    <location>
        <begin position="1"/>
        <end position="10"/>
    </location>
</feature>
<evidence type="ECO:0000313" key="2">
    <source>
        <dbReference type="EMBL" id="KAF3216176.1"/>
    </source>
</evidence>
<dbReference type="EMBL" id="WIWT01000017">
    <property type="protein sequence ID" value="KAF3216176.1"/>
    <property type="molecule type" value="Genomic_DNA"/>
</dbReference>
<name>A0A6G1M7H8_ORBOL</name>
<protein>
    <submittedName>
        <fullName evidence="2">Uncharacterized protein</fullName>
    </submittedName>
</protein>
<evidence type="ECO:0000313" key="3">
    <source>
        <dbReference type="Proteomes" id="UP000614610"/>
    </source>
</evidence>
<gene>
    <name evidence="2" type="ORF">TWF679_003391</name>
</gene>
<proteinExistence type="predicted"/>
<dbReference type="AlphaFoldDB" id="A0A6G1M7H8"/>
<sequence>MNTTQERDGSESSLTQECQSSEETEYVNNQLLRIAAAFNLPVLVKQLLDRGADSNFRAHDPRIFDFNSMPNGKESPERAEDQKVVEKILLQSDKTALELALENQNDKVLQLLTQVRSRHAGNKNPFQKDYRFEWS</sequence>
<dbReference type="Gene3D" id="1.25.40.20">
    <property type="entry name" value="Ankyrin repeat-containing domain"/>
    <property type="match status" value="1"/>
</dbReference>
<organism evidence="2 3">
    <name type="scientific">Orbilia oligospora</name>
    <name type="common">Nematode-trapping fungus</name>
    <name type="synonym">Arthrobotrys oligospora</name>
    <dbReference type="NCBI Taxonomy" id="2813651"/>
    <lineage>
        <taxon>Eukaryota</taxon>
        <taxon>Fungi</taxon>
        <taxon>Dikarya</taxon>
        <taxon>Ascomycota</taxon>
        <taxon>Pezizomycotina</taxon>
        <taxon>Orbiliomycetes</taxon>
        <taxon>Orbiliales</taxon>
        <taxon>Orbiliaceae</taxon>
        <taxon>Orbilia</taxon>
    </lineage>
</organism>
<feature type="region of interest" description="Disordered" evidence="1">
    <location>
        <begin position="1"/>
        <end position="21"/>
    </location>
</feature>
<dbReference type="SUPFAM" id="SSF48403">
    <property type="entry name" value="Ankyrin repeat"/>
    <property type="match status" value="1"/>
</dbReference>
<evidence type="ECO:0000256" key="1">
    <source>
        <dbReference type="SAM" id="MobiDB-lite"/>
    </source>
</evidence>